<feature type="compositionally biased region" description="Low complexity" evidence="4">
    <location>
        <begin position="1005"/>
        <end position="1018"/>
    </location>
</feature>
<dbReference type="NCBIfam" id="TIGR01957">
    <property type="entry name" value="nuoB_fam"/>
    <property type="match status" value="1"/>
</dbReference>
<sequence length="1312" mass="144006">MSLALKTAVAAAGRRAATRPAGLSAHRWLHTTRSTLQAEPSSSSQPSIPSFSLSATQPLVELAHRDSNQFSLEHPQNKSEYLLSTVDKIANWARQSSLWPVTFGLACCAVEMMHMAAARYDQDRLGIIFRASPRQSEVMIVAGTLTNKMAPALRKVYDQMPEPRWVVSMGSCANGGGYYHYSYSVVRGCDRIVPVDIYVPGCPPTAEALLYGMLQLQRKMRRSRKAVLWTLPTKSLLLLLSQPYSSTLSSNSQQSLQLVVTGDASPFLGFSAPLYFQYIPFTFPVTSGLQIYPSCLWTMAATVYPSRTDTSPNVHSLYPRALIADLDFGDNRYPSAATAPRPSPVVVGSGDKSARDSNVQREGSSSRGNDEPMATSSTPVGRTADAFDQHLSQSRGPSRAEASDFASTKSSPPPSQEPPRSQVSYALPQGASRRVVEQYSLDDNTQRASSRAPEDTLQPPVDASPQGRGALPRLPSQEPIAGPIPSTPRHPALPVSAVVAGPSYTAAMPPAITIPLSASPGYAPPVSQRLRVYAQQPTFINQSTTPNPVNPVYSPTPPPPRQEEVCVECAMRDQDMADVDVTSPGMWERESDVLYEELKRREEEEEVTGIVNVDEPPRPRARGGRLTEQNVKIWLSVTAREATSRNQTLSTYVTAQRKLLEEEGLAHARAMQEAKQLDNRMRDAYSQLRRSAYDMGNSAAPTDDTGGVRIKPPRSPSVPTNPLHDRAHSREITLLENGMIVEHVDVRKEEREARERRRREERRARKSSRSSFVDAHSIMSSPSLPTDSGIGLKPSTRYSQGSPGRPMSVLTAPLDRPELPRAQSQASFSDVHSLSSTSPRRSRFFGFPNFREGWNSRDSLAVSGMSGSMIDMHVALQREDAANRYVSSPVDLNTPRRSQLWNGADLEPLEPTLSRQSRQSESKSQKKKKGLAKIWRMVTRGSKHDGIASEKRQLQSNRRTEDDYPLAPPPPLTYLMSREGRHASTPSLTSSPPKLSAGVSPPTAPSSLLPSPASSRPSVQDADTAVIRKLSGNYDDIDEKSMSRNVHMMTSDPDICKRVASSSPVPTLPNNYINLPVPSTGLTREKSLPPLPGEARRRSNNAPPSADRPQTVYTFDTRRPPPGAGPTHDFLPPQAPFRNPEARRQSFGGLTSRPNLDGLSDRVRNQTMTGYGQRQSMGPTYDEFGGSRRSLRLDYAATTSNRNSVPQPTKRKSRFGLSSLLGKKQPERNLIQENVAQQFPSFRQSAGSDALDEVTTNGGYATSASRHSAFSGVGGPRMSITSRKALEELVAQDTEFVAYRYPSNDQHLDLAR</sequence>
<dbReference type="InterPro" id="IPR006137">
    <property type="entry name" value="NADH_UbQ_OxRdtase-like_20kDa"/>
</dbReference>
<feature type="compositionally biased region" description="Basic and acidic residues" evidence="4">
    <location>
        <begin position="942"/>
        <end position="962"/>
    </location>
</feature>
<dbReference type="GO" id="GO:0048038">
    <property type="term" value="F:quinone binding"/>
    <property type="evidence" value="ECO:0007669"/>
    <property type="project" value="InterPro"/>
</dbReference>
<dbReference type="HAMAP" id="MF_01356">
    <property type="entry name" value="NDH1_NuoB"/>
    <property type="match status" value="1"/>
</dbReference>
<proteinExistence type="inferred from homology"/>
<comment type="similarity">
    <text evidence="1 3">Belongs to the complex I 20 kDa subunit family.</text>
</comment>
<evidence type="ECO:0000256" key="3">
    <source>
        <dbReference type="RuleBase" id="RU004464"/>
    </source>
</evidence>
<dbReference type="OMA" id="WLSINPK"/>
<dbReference type="Pfam" id="PF01058">
    <property type="entry name" value="Oxidored_q6"/>
    <property type="match status" value="1"/>
</dbReference>
<dbReference type="STRING" id="47428.A0A284QLD0"/>
<organism evidence="6 7">
    <name type="scientific">Armillaria ostoyae</name>
    <name type="common">Armillaria root rot fungus</name>
    <dbReference type="NCBI Taxonomy" id="47428"/>
    <lineage>
        <taxon>Eukaryota</taxon>
        <taxon>Fungi</taxon>
        <taxon>Dikarya</taxon>
        <taxon>Basidiomycota</taxon>
        <taxon>Agaricomycotina</taxon>
        <taxon>Agaricomycetes</taxon>
        <taxon>Agaricomycetidae</taxon>
        <taxon>Agaricales</taxon>
        <taxon>Marasmiineae</taxon>
        <taxon>Physalacriaceae</taxon>
        <taxon>Armillaria</taxon>
    </lineage>
</organism>
<keyword evidence="3" id="KW-0408">Iron</keyword>
<dbReference type="PANTHER" id="PTHR11995">
    <property type="entry name" value="NADH DEHYDROGENASE"/>
    <property type="match status" value="1"/>
</dbReference>
<feature type="region of interest" description="Disordered" evidence="4">
    <location>
        <begin position="748"/>
        <end position="812"/>
    </location>
</feature>
<dbReference type="GO" id="GO:0009060">
    <property type="term" value="P:aerobic respiration"/>
    <property type="evidence" value="ECO:0007669"/>
    <property type="project" value="TreeGrafter"/>
</dbReference>
<evidence type="ECO:0000259" key="5">
    <source>
        <dbReference type="Pfam" id="PF01058"/>
    </source>
</evidence>
<dbReference type="NCBIfam" id="NF005012">
    <property type="entry name" value="PRK06411.1"/>
    <property type="match status" value="1"/>
</dbReference>
<keyword evidence="3" id="KW-0004">4Fe-4S</keyword>
<evidence type="ECO:0000256" key="2">
    <source>
        <dbReference type="ARBA" id="ARBA00023027"/>
    </source>
</evidence>
<feature type="region of interest" description="Disordered" evidence="4">
    <location>
        <begin position="540"/>
        <end position="562"/>
    </location>
</feature>
<evidence type="ECO:0000256" key="1">
    <source>
        <dbReference type="ARBA" id="ARBA00009173"/>
    </source>
</evidence>
<feature type="region of interest" description="Disordered" evidence="4">
    <location>
        <begin position="334"/>
        <end position="482"/>
    </location>
</feature>
<dbReference type="PANTHER" id="PTHR11995:SF14">
    <property type="entry name" value="NADH DEHYDROGENASE [UBIQUINONE] IRON-SULFUR PROTEIN 7, MITOCHONDRIAL"/>
    <property type="match status" value="1"/>
</dbReference>
<dbReference type="OrthoDB" id="3013446at2759"/>
<dbReference type="PROSITE" id="PS01150">
    <property type="entry name" value="COMPLEX1_20K"/>
    <property type="match status" value="1"/>
</dbReference>
<reference evidence="7" key="1">
    <citation type="journal article" date="2017" name="Nat. Ecol. Evol.">
        <title>Genome expansion and lineage-specific genetic innovations in the forest pathogenic fungi Armillaria.</title>
        <authorList>
            <person name="Sipos G."/>
            <person name="Prasanna A.N."/>
            <person name="Walter M.C."/>
            <person name="O'Connor E."/>
            <person name="Balint B."/>
            <person name="Krizsan K."/>
            <person name="Kiss B."/>
            <person name="Hess J."/>
            <person name="Varga T."/>
            <person name="Slot J."/>
            <person name="Riley R."/>
            <person name="Boka B."/>
            <person name="Rigling D."/>
            <person name="Barry K."/>
            <person name="Lee J."/>
            <person name="Mihaltcheva S."/>
            <person name="LaButti K."/>
            <person name="Lipzen A."/>
            <person name="Waldron R."/>
            <person name="Moloney N.M."/>
            <person name="Sperisen C."/>
            <person name="Kredics L."/>
            <person name="Vagvoelgyi C."/>
            <person name="Patrignani A."/>
            <person name="Fitzpatrick D."/>
            <person name="Nagy I."/>
            <person name="Doyle S."/>
            <person name="Anderson J.B."/>
            <person name="Grigoriev I.V."/>
            <person name="Gueldener U."/>
            <person name="Muensterkoetter M."/>
            <person name="Nagy L.G."/>
        </authorList>
    </citation>
    <scope>NUCLEOTIDE SEQUENCE [LARGE SCALE GENOMIC DNA]</scope>
    <source>
        <strain evidence="7">C18/9</strain>
    </source>
</reference>
<dbReference type="InterPro" id="IPR006138">
    <property type="entry name" value="NADH_UQ_OxRdtase_20Kd_su"/>
</dbReference>
<evidence type="ECO:0000256" key="4">
    <source>
        <dbReference type="SAM" id="MobiDB-lite"/>
    </source>
</evidence>
<feature type="compositionally biased region" description="Low complexity" evidence="4">
    <location>
        <begin position="984"/>
        <end position="996"/>
    </location>
</feature>
<keyword evidence="3" id="KW-0411">Iron-sulfur</keyword>
<accession>A0A284QLD0</accession>
<feature type="region of interest" description="Disordered" evidence="4">
    <location>
        <begin position="694"/>
        <end position="727"/>
    </location>
</feature>
<dbReference type="GO" id="GO:0045271">
    <property type="term" value="C:respiratory chain complex I"/>
    <property type="evidence" value="ECO:0007669"/>
    <property type="project" value="TreeGrafter"/>
</dbReference>
<feature type="region of interest" description="Disordered" evidence="4">
    <location>
        <begin position="887"/>
        <end position="1021"/>
    </location>
</feature>
<dbReference type="GO" id="GO:0051539">
    <property type="term" value="F:4 iron, 4 sulfur cluster binding"/>
    <property type="evidence" value="ECO:0007669"/>
    <property type="project" value="UniProtKB-KW"/>
</dbReference>
<dbReference type="GO" id="GO:0032981">
    <property type="term" value="P:mitochondrial respiratory chain complex I assembly"/>
    <property type="evidence" value="ECO:0007669"/>
    <property type="project" value="TreeGrafter"/>
</dbReference>
<feature type="domain" description="NADH:ubiquinone oxidoreductase-like 20kDa subunit" evidence="5">
    <location>
        <begin position="107"/>
        <end position="215"/>
    </location>
</feature>
<name>A0A284QLD0_ARMOS</name>
<keyword evidence="2 3" id="KW-0520">NAD</keyword>
<dbReference type="GO" id="GO:0015990">
    <property type="term" value="P:electron transport coupled proton transport"/>
    <property type="evidence" value="ECO:0007669"/>
    <property type="project" value="TreeGrafter"/>
</dbReference>
<dbReference type="FunFam" id="3.40.50.12280:FF:000001">
    <property type="entry name" value="NADH-quinone oxidoreductase subunit B 2"/>
    <property type="match status" value="1"/>
</dbReference>
<evidence type="ECO:0000313" key="6">
    <source>
        <dbReference type="EMBL" id="SJK97252.1"/>
    </source>
</evidence>
<dbReference type="GO" id="GO:0005739">
    <property type="term" value="C:mitochondrion"/>
    <property type="evidence" value="ECO:0007669"/>
    <property type="project" value="GOC"/>
</dbReference>
<keyword evidence="7" id="KW-1185">Reference proteome</keyword>
<keyword evidence="3" id="KW-0479">Metal-binding</keyword>
<dbReference type="Gene3D" id="3.40.50.12280">
    <property type="match status" value="1"/>
</dbReference>
<dbReference type="GO" id="GO:0008137">
    <property type="term" value="F:NADH dehydrogenase (ubiquinone) activity"/>
    <property type="evidence" value="ECO:0007669"/>
    <property type="project" value="InterPro"/>
</dbReference>
<dbReference type="SUPFAM" id="SSF56770">
    <property type="entry name" value="HydA/Nqo6-like"/>
    <property type="match status" value="1"/>
</dbReference>
<feature type="compositionally biased region" description="Low complexity" evidence="4">
    <location>
        <begin position="544"/>
        <end position="553"/>
    </location>
</feature>
<protein>
    <recommendedName>
        <fullName evidence="5">NADH:ubiquinone oxidoreductase-like 20kDa subunit domain-containing protein</fullName>
    </recommendedName>
</protein>
<gene>
    <name evidence="6" type="ORF">ARMOST_00503</name>
</gene>
<dbReference type="EMBL" id="FUEG01000001">
    <property type="protein sequence ID" value="SJK97252.1"/>
    <property type="molecule type" value="Genomic_DNA"/>
</dbReference>
<evidence type="ECO:0000313" key="7">
    <source>
        <dbReference type="Proteomes" id="UP000219338"/>
    </source>
</evidence>
<dbReference type="Proteomes" id="UP000219338">
    <property type="component" value="Unassembled WGS sequence"/>
</dbReference>
<feature type="compositionally biased region" description="Basic residues" evidence="4">
    <location>
        <begin position="756"/>
        <end position="768"/>
    </location>
</feature>
<feature type="region of interest" description="Disordered" evidence="4">
    <location>
        <begin position="1076"/>
        <end position="1161"/>
    </location>
</feature>
<dbReference type="GO" id="GO:0046872">
    <property type="term" value="F:metal ion binding"/>
    <property type="evidence" value="ECO:0007669"/>
    <property type="project" value="UniProtKB-KW"/>
</dbReference>